<proteinExistence type="predicted"/>
<dbReference type="EMBL" id="GL451506">
    <property type="protein sequence ID" value="EFN79163.1"/>
    <property type="molecule type" value="Genomic_DNA"/>
</dbReference>
<evidence type="ECO:0008006" key="4">
    <source>
        <dbReference type="Google" id="ProtNLM"/>
    </source>
</evidence>
<organism evidence="3">
    <name type="scientific">Harpegnathos saltator</name>
    <name type="common">Jerdon's jumping ant</name>
    <dbReference type="NCBI Taxonomy" id="610380"/>
    <lineage>
        <taxon>Eukaryota</taxon>
        <taxon>Metazoa</taxon>
        <taxon>Ecdysozoa</taxon>
        <taxon>Arthropoda</taxon>
        <taxon>Hexapoda</taxon>
        <taxon>Insecta</taxon>
        <taxon>Pterygota</taxon>
        <taxon>Neoptera</taxon>
        <taxon>Endopterygota</taxon>
        <taxon>Hymenoptera</taxon>
        <taxon>Apocrita</taxon>
        <taxon>Aculeata</taxon>
        <taxon>Formicoidea</taxon>
        <taxon>Formicidae</taxon>
        <taxon>Ponerinae</taxon>
        <taxon>Ponerini</taxon>
        <taxon>Harpegnathos</taxon>
    </lineage>
</organism>
<dbReference type="InParanoid" id="E2BYR3"/>
<gene>
    <name evidence="2" type="ORF">EAI_14042</name>
</gene>
<evidence type="ECO:0000313" key="2">
    <source>
        <dbReference type="EMBL" id="EFN79163.1"/>
    </source>
</evidence>
<accession>E2BYR3</accession>
<name>E2BYR3_HARSA</name>
<feature type="compositionally biased region" description="Basic residues" evidence="1">
    <location>
        <begin position="42"/>
        <end position="53"/>
    </location>
</feature>
<protein>
    <recommendedName>
        <fullName evidence="4">60S ribosomal protein L28</fullName>
    </recommendedName>
</protein>
<dbReference type="Proteomes" id="UP000008237">
    <property type="component" value="Unassembled WGS sequence"/>
</dbReference>
<dbReference type="AlphaFoldDB" id="E2BYR3"/>
<sequence length="82" mass="9234">MNDNFAGRLLRSKISRLVYNSQFITRASRKISHYNTSDNGKKRLSVKSKKRSAAKQAGSLMHAKITRGRKEKKERGEGGEAP</sequence>
<evidence type="ECO:0000313" key="3">
    <source>
        <dbReference type="Proteomes" id="UP000008237"/>
    </source>
</evidence>
<feature type="region of interest" description="Disordered" evidence="1">
    <location>
        <begin position="34"/>
        <end position="82"/>
    </location>
</feature>
<evidence type="ECO:0000256" key="1">
    <source>
        <dbReference type="SAM" id="MobiDB-lite"/>
    </source>
</evidence>
<keyword evidence="3" id="KW-1185">Reference proteome</keyword>
<reference evidence="2 3" key="1">
    <citation type="journal article" date="2010" name="Science">
        <title>Genomic comparison of the ants Camponotus floridanus and Harpegnathos saltator.</title>
        <authorList>
            <person name="Bonasio R."/>
            <person name="Zhang G."/>
            <person name="Ye C."/>
            <person name="Mutti N.S."/>
            <person name="Fang X."/>
            <person name="Qin N."/>
            <person name="Donahue G."/>
            <person name="Yang P."/>
            <person name="Li Q."/>
            <person name="Li C."/>
            <person name="Zhang P."/>
            <person name="Huang Z."/>
            <person name="Berger S.L."/>
            <person name="Reinberg D."/>
            <person name="Wang J."/>
            <person name="Liebig J."/>
        </authorList>
    </citation>
    <scope>NUCLEOTIDE SEQUENCE [LARGE SCALE GENOMIC DNA]</scope>
    <source>
        <strain evidence="2 3">R22 G/1</strain>
    </source>
</reference>
<feature type="compositionally biased region" description="Basic and acidic residues" evidence="1">
    <location>
        <begin position="71"/>
        <end position="82"/>
    </location>
</feature>